<comment type="caution">
    <text evidence="1">The sequence shown here is derived from an EMBL/GenBank/DDBJ whole genome shotgun (WGS) entry which is preliminary data.</text>
</comment>
<name>A0A0F9CBI1_9ZZZZ</name>
<dbReference type="EMBL" id="LAZR01034036">
    <property type="protein sequence ID" value="KKL46424.1"/>
    <property type="molecule type" value="Genomic_DNA"/>
</dbReference>
<organism evidence="1">
    <name type="scientific">marine sediment metagenome</name>
    <dbReference type="NCBI Taxonomy" id="412755"/>
    <lineage>
        <taxon>unclassified sequences</taxon>
        <taxon>metagenomes</taxon>
        <taxon>ecological metagenomes</taxon>
    </lineage>
</organism>
<proteinExistence type="predicted"/>
<evidence type="ECO:0000313" key="1">
    <source>
        <dbReference type="EMBL" id="KKL46424.1"/>
    </source>
</evidence>
<gene>
    <name evidence="1" type="ORF">LCGC14_2345750</name>
</gene>
<dbReference type="AlphaFoldDB" id="A0A0F9CBI1"/>
<accession>A0A0F9CBI1</accession>
<reference evidence="1" key="1">
    <citation type="journal article" date="2015" name="Nature">
        <title>Complex archaea that bridge the gap between prokaryotes and eukaryotes.</title>
        <authorList>
            <person name="Spang A."/>
            <person name="Saw J.H."/>
            <person name="Jorgensen S.L."/>
            <person name="Zaremba-Niedzwiedzka K."/>
            <person name="Martijn J."/>
            <person name="Lind A.E."/>
            <person name="van Eijk R."/>
            <person name="Schleper C."/>
            <person name="Guy L."/>
            <person name="Ettema T.J."/>
        </authorList>
    </citation>
    <scope>NUCLEOTIDE SEQUENCE</scope>
</reference>
<sequence>ADMKETDNAENQAKAQLESIQGMVKAMEDGEEWEGLDPEKAIQEDPLEISIRADWHTPGDEADVDLEYKILLCTGGPACRIIGGLDQWKQPDSVTLEYQDWGTPWTDLYTTSEEDDALLTYARHFYFGG</sequence>
<feature type="non-terminal residue" evidence="1">
    <location>
        <position position="1"/>
    </location>
</feature>
<protein>
    <submittedName>
        <fullName evidence="1">Uncharacterized protein</fullName>
    </submittedName>
</protein>